<organism evidence="2 3">
    <name type="scientific">Perkinsus chesapeaki</name>
    <name type="common">Clam parasite</name>
    <name type="synonym">Perkinsus andrewsi</name>
    <dbReference type="NCBI Taxonomy" id="330153"/>
    <lineage>
        <taxon>Eukaryota</taxon>
        <taxon>Sar</taxon>
        <taxon>Alveolata</taxon>
        <taxon>Perkinsozoa</taxon>
        <taxon>Perkinsea</taxon>
        <taxon>Perkinsida</taxon>
        <taxon>Perkinsidae</taxon>
        <taxon>Perkinsus</taxon>
    </lineage>
</organism>
<keyword evidence="1" id="KW-0732">Signal</keyword>
<dbReference type="Proteomes" id="UP000591131">
    <property type="component" value="Unassembled WGS sequence"/>
</dbReference>
<sequence>MDIVLCALLAAIFTALNASAQSDWCKTHKARDIYSKETLGEHFLPEGGMRMVDFAFDNNGNWFVAGEEMTTGLYKAWRVAYSAKKTDLVFDGRAESIDVYYQRADATFVFAI</sequence>
<accession>A0A7J6LS40</accession>
<feature type="chain" id="PRO_5029608374" evidence="1">
    <location>
        <begin position="21"/>
        <end position="112"/>
    </location>
</feature>
<name>A0A7J6LS40_PERCH</name>
<protein>
    <submittedName>
        <fullName evidence="2">Uncharacterized protein</fullName>
    </submittedName>
</protein>
<dbReference type="AlphaFoldDB" id="A0A7J6LS40"/>
<feature type="non-terminal residue" evidence="2">
    <location>
        <position position="112"/>
    </location>
</feature>
<evidence type="ECO:0000313" key="2">
    <source>
        <dbReference type="EMBL" id="KAF4662024.1"/>
    </source>
</evidence>
<proteinExistence type="predicted"/>
<keyword evidence="3" id="KW-1185">Reference proteome</keyword>
<reference evidence="2 3" key="1">
    <citation type="submission" date="2020-04" db="EMBL/GenBank/DDBJ databases">
        <title>Perkinsus chesapeaki whole genome sequence.</title>
        <authorList>
            <person name="Bogema D.R."/>
        </authorList>
    </citation>
    <scope>NUCLEOTIDE SEQUENCE [LARGE SCALE GENOMIC DNA]</scope>
    <source>
        <strain evidence="2">ATCC PRA-425</strain>
    </source>
</reference>
<evidence type="ECO:0000313" key="3">
    <source>
        <dbReference type="Proteomes" id="UP000591131"/>
    </source>
</evidence>
<evidence type="ECO:0000256" key="1">
    <source>
        <dbReference type="SAM" id="SignalP"/>
    </source>
</evidence>
<comment type="caution">
    <text evidence="2">The sequence shown here is derived from an EMBL/GenBank/DDBJ whole genome shotgun (WGS) entry which is preliminary data.</text>
</comment>
<dbReference type="EMBL" id="JAAPAO010000359">
    <property type="protein sequence ID" value="KAF4662024.1"/>
    <property type="molecule type" value="Genomic_DNA"/>
</dbReference>
<gene>
    <name evidence="2" type="ORF">FOL47_006428</name>
</gene>
<feature type="signal peptide" evidence="1">
    <location>
        <begin position="1"/>
        <end position="20"/>
    </location>
</feature>